<sequence length="64" mass="7080">MCARRRLSESAVNRQEELRGNAVTRLGSSVRTPQSLSGCRDISTCGDAAWCDRAFTETEANIFQ</sequence>
<gene>
    <name evidence="1" type="ORF">CGI_10025623</name>
</gene>
<evidence type="ECO:0000313" key="1">
    <source>
        <dbReference type="EMBL" id="EKC40566.1"/>
    </source>
</evidence>
<protein>
    <submittedName>
        <fullName evidence="1">Uncharacterized protein</fullName>
    </submittedName>
</protein>
<dbReference type="AlphaFoldDB" id="K1S005"/>
<dbReference type="EMBL" id="JH818947">
    <property type="protein sequence ID" value="EKC40566.1"/>
    <property type="molecule type" value="Genomic_DNA"/>
</dbReference>
<dbReference type="InParanoid" id="K1S005"/>
<dbReference type="HOGENOM" id="CLU_2869752_0_0_1"/>
<accession>K1S005</accession>
<proteinExistence type="predicted"/>
<organism evidence="1">
    <name type="scientific">Magallana gigas</name>
    <name type="common">Pacific oyster</name>
    <name type="synonym">Crassostrea gigas</name>
    <dbReference type="NCBI Taxonomy" id="29159"/>
    <lineage>
        <taxon>Eukaryota</taxon>
        <taxon>Metazoa</taxon>
        <taxon>Spiralia</taxon>
        <taxon>Lophotrochozoa</taxon>
        <taxon>Mollusca</taxon>
        <taxon>Bivalvia</taxon>
        <taxon>Autobranchia</taxon>
        <taxon>Pteriomorphia</taxon>
        <taxon>Ostreida</taxon>
        <taxon>Ostreoidea</taxon>
        <taxon>Ostreidae</taxon>
        <taxon>Magallana</taxon>
    </lineage>
</organism>
<reference evidence="1" key="1">
    <citation type="journal article" date="2012" name="Nature">
        <title>The oyster genome reveals stress adaptation and complexity of shell formation.</title>
        <authorList>
            <person name="Zhang G."/>
            <person name="Fang X."/>
            <person name="Guo X."/>
            <person name="Li L."/>
            <person name="Luo R."/>
            <person name="Xu F."/>
            <person name="Yang P."/>
            <person name="Zhang L."/>
            <person name="Wang X."/>
            <person name="Qi H."/>
            <person name="Xiong Z."/>
            <person name="Que H."/>
            <person name="Xie Y."/>
            <person name="Holland P.W."/>
            <person name="Paps J."/>
            <person name="Zhu Y."/>
            <person name="Wu F."/>
            <person name="Chen Y."/>
            <person name="Wang J."/>
            <person name="Peng C."/>
            <person name="Meng J."/>
            <person name="Yang L."/>
            <person name="Liu J."/>
            <person name="Wen B."/>
            <person name="Zhang N."/>
            <person name="Huang Z."/>
            <person name="Zhu Q."/>
            <person name="Feng Y."/>
            <person name="Mount A."/>
            <person name="Hedgecock D."/>
            <person name="Xu Z."/>
            <person name="Liu Y."/>
            <person name="Domazet-Loso T."/>
            <person name="Du Y."/>
            <person name="Sun X."/>
            <person name="Zhang S."/>
            <person name="Liu B."/>
            <person name="Cheng P."/>
            <person name="Jiang X."/>
            <person name="Li J."/>
            <person name="Fan D."/>
            <person name="Wang W."/>
            <person name="Fu W."/>
            <person name="Wang T."/>
            <person name="Wang B."/>
            <person name="Zhang J."/>
            <person name="Peng Z."/>
            <person name="Li Y."/>
            <person name="Li N."/>
            <person name="Wang J."/>
            <person name="Chen M."/>
            <person name="He Y."/>
            <person name="Tan F."/>
            <person name="Song X."/>
            <person name="Zheng Q."/>
            <person name="Huang R."/>
            <person name="Yang H."/>
            <person name="Du X."/>
            <person name="Chen L."/>
            <person name="Yang M."/>
            <person name="Gaffney P.M."/>
            <person name="Wang S."/>
            <person name="Luo L."/>
            <person name="She Z."/>
            <person name="Ming Y."/>
            <person name="Huang W."/>
            <person name="Zhang S."/>
            <person name="Huang B."/>
            <person name="Zhang Y."/>
            <person name="Qu T."/>
            <person name="Ni P."/>
            <person name="Miao G."/>
            <person name="Wang J."/>
            <person name="Wang Q."/>
            <person name="Steinberg C.E."/>
            <person name="Wang H."/>
            <person name="Li N."/>
            <person name="Qian L."/>
            <person name="Zhang G."/>
            <person name="Li Y."/>
            <person name="Yang H."/>
            <person name="Liu X."/>
            <person name="Wang J."/>
            <person name="Yin Y."/>
            <person name="Wang J."/>
        </authorList>
    </citation>
    <scope>NUCLEOTIDE SEQUENCE [LARGE SCALE GENOMIC DNA]</scope>
    <source>
        <strain evidence="1">05x7-T-G4-1.051#20</strain>
    </source>
</reference>
<name>K1S005_MAGGI</name>